<dbReference type="Pfam" id="PF00226">
    <property type="entry name" value="DnaJ"/>
    <property type="match status" value="1"/>
</dbReference>
<dbReference type="Gene3D" id="1.10.287.110">
    <property type="entry name" value="DnaJ domain"/>
    <property type="match status" value="1"/>
</dbReference>
<keyword evidence="4" id="KW-1185">Reference proteome</keyword>
<evidence type="ECO:0000256" key="1">
    <source>
        <dbReference type="SAM" id="MobiDB-lite"/>
    </source>
</evidence>
<evidence type="ECO:0000259" key="2">
    <source>
        <dbReference type="PROSITE" id="PS50076"/>
    </source>
</evidence>
<feature type="region of interest" description="Disordered" evidence="1">
    <location>
        <begin position="303"/>
        <end position="400"/>
    </location>
</feature>
<comment type="caution">
    <text evidence="3">The sequence shown here is derived from an EMBL/GenBank/DDBJ whole genome shotgun (WGS) entry which is preliminary data.</text>
</comment>
<dbReference type="PANTHER" id="PTHR44137:SF32">
    <property type="entry name" value="DNAJ HEAT SHOCK AMINO-TERMINAL DOMAIN PROTEIN"/>
    <property type="match status" value="1"/>
</dbReference>
<gene>
    <name evidence="3" type="ORF">KP509_10G005700</name>
</gene>
<dbReference type="InterPro" id="IPR056988">
    <property type="entry name" value="Zn_ribbon_pln"/>
</dbReference>
<dbReference type="InterPro" id="IPR001623">
    <property type="entry name" value="DnaJ_domain"/>
</dbReference>
<feature type="compositionally biased region" description="Polar residues" evidence="1">
    <location>
        <begin position="344"/>
        <end position="357"/>
    </location>
</feature>
<dbReference type="SMART" id="SM00271">
    <property type="entry name" value="DnaJ"/>
    <property type="match status" value="1"/>
</dbReference>
<dbReference type="InterPro" id="IPR036869">
    <property type="entry name" value="J_dom_sf"/>
</dbReference>
<sequence length="434" mass="49370">MECNKDEALRSRFIAEKKFIQHDLVGAKKFALRAEHLFPDLEGLPQLIAVLDVHMVAQQKAGGSEIDWYGILQTDASADEATIRKQYRKLALILHPDKNKAIGAEGAFKLISEAWRVLSDKDRKAIHDAKRSNCSMDFSSKKSTRGFCNFSHFTSYHKSMSADNNKRSFWTECPSCKMEFEYLRVHENKRIPCRSCGSVFRAIELAALHSRPDAQSSGQLFQGAGSSCTQKNPGLEKKTSSSTGSSFSFRWGNHVFNSAKYRMQASNTAEVVQRIYDSVRRERIKVQKESQEKAAMERFEAEKEAWKKEWMESKQRRETKGRSREDPVHPKISTKGTEVRESMASRNSDSGYTSRLNSAEREVPDLAERKVPDPLNASMDPQSEPAAHKQEGATKLDKMKEPLWCRTRNNFESNNSCDNTDAFAFSSKRLRVDV</sequence>
<feature type="domain" description="J" evidence="2">
    <location>
        <begin position="67"/>
        <end position="131"/>
    </location>
</feature>
<dbReference type="Pfam" id="PF23551">
    <property type="entry name" value="Zn_ribbon_20"/>
    <property type="match status" value="1"/>
</dbReference>
<dbReference type="EMBL" id="CM035415">
    <property type="protein sequence ID" value="KAH7426549.1"/>
    <property type="molecule type" value="Genomic_DNA"/>
</dbReference>
<reference evidence="3" key="1">
    <citation type="submission" date="2021-08" db="EMBL/GenBank/DDBJ databases">
        <title>WGS assembly of Ceratopteris richardii.</title>
        <authorList>
            <person name="Marchant D.B."/>
            <person name="Chen G."/>
            <person name="Jenkins J."/>
            <person name="Shu S."/>
            <person name="Leebens-Mack J."/>
            <person name="Grimwood J."/>
            <person name="Schmutz J."/>
            <person name="Soltis P."/>
            <person name="Soltis D."/>
            <person name="Chen Z.-H."/>
        </authorList>
    </citation>
    <scope>NUCLEOTIDE SEQUENCE</scope>
    <source>
        <strain evidence="3">Whitten #5841</strain>
        <tissue evidence="3">Leaf</tissue>
    </source>
</reference>
<feature type="compositionally biased region" description="Polar residues" evidence="1">
    <location>
        <begin position="216"/>
        <end position="232"/>
    </location>
</feature>
<evidence type="ECO:0000313" key="3">
    <source>
        <dbReference type="EMBL" id="KAH7426549.1"/>
    </source>
</evidence>
<protein>
    <recommendedName>
        <fullName evidence="2">J domain-containing protein</fullName>
    </recommendedName>
</protein>
<proteinExistence type="predicted"/>
<dbReference type="OrthoDB" id="10250354at2759"/>
<dbReference type="AlphaFoldDB" id="A0A8T2U1M8"/>
<feature type="compositionally biased region" description="Basic and acidic residues" evidence="1">
    <location>
        <begin position="386"/>
        <end position="400"/>
    </location>
</feature>
<dbReference type="CDD" id="cd06257">
    <property type="entry name" value="DnaJ"/>
    <property type="match status" value="1"/>
</dbReference>
<dbReference type="PROSITE" id="PS50076">
    <property type="entry name" value="DNAJ_2"/>
    <property type="match status" value="1"/>
</dbReference>
<feature type="compositionally biased region" description="Basic and acidic residues" evidence="1">
    <location>
        <begin position="303"/>
        <end position="329"/>
    </location>
</feature>
<dbReference type="PANTHER" id="PTHR44137">
    <property type="entry name" value="BNAC03G44070D PROTEIN"/>
    <property type="match status" value="1"/>
</dbReference>
<dbReference type="Proteomes" id="UP000825935">
    <property type="component" value="Chromosome 10"/>
</dbReference>
<feature type="region of interest" description="Disordered" evidence="1">
    <location>
        <begin position="216"/>
        <end position="245"/>
    </location>
</feature>
<feature type="compositionally biased region" description="Basic and acidic residues" evidence="1">
    <location>
        <begin position="358"/>
        <end position="372"/>
    </location>
</feature>
<dbReference type="SUPFAM" id="SSF46565">
    <property type="entry name" value="Chaperone J-domain"/>
    <property type="match status" value="1"/>
</dbReference>
<accession>A0A8T2U1M8</accession>
<dbReference type="PRINTS" id="PR00625">
    <property type="entry name" value="JDOMAIN"/>
</dbReference>
<organism evidence="3 4">
    <name type="scientific">Ceratopteris richardii</name>
    <name type="common">Triangle waterfern</name>
    <dbReference type="NCBI Taxonomy" id="49495"/>
    <lineage>
        <taxon>Eukaryota</taxon>
        <taxon>Viridiplantae</taxon>
        <taxon>Streptophyta</taxon>
        <taxon>Embryophyta</taxon>
        <taxon>Tracheophyta</taxon>
        <taxon>Polypodiopsida</taxon>
        <taxon>Polypodiidae</taxon>
        <taxon>Polypodiales</taxon>
        <taxon>Pteridineae</taxon>
        <taxon>Pteridaceae</taxon>
        <taxon>Parkerioideae</taxon>
        <taxon>Ceratopteris</taxon>
    </lineage>
</organism>
<evidence type="ECO:0000313" key="4">
    <source>
        <dbReference type="Proteomes" id="UP000825935"/>
    </source>
</evidence>
<name>A0A8T2U1M8_CERRI</name>